<feature type="transmembrane region" description="Helical" evidence="1">
    <location>
        <begin position="20"/>
        <end position="36"/>
    </location>
</feature>
<keyword evidence="1" id="KW-0472">Membrane</keyword>
<protein>
    <recommendedName>
        <fullName evidence="3">Aminotransferase-like plant mobile domain-containing protein</fullName>
    </recommendedName>
</protein>
<accession>A0A0A9C1Y0</accession>
<dbReference type="PANTHER" id="PTHR34835">
    <property type="entry name" value="OS07G0283600 PROTEIN-RELATED"/>
    <property type="match status" value="1"/>
</dbReference>
<keyword evidence="1" id="KW-0812">Transmembrane</keyword>
<sequence length="288" mass="32166">MPLVSYFGDKLGSQDLSDEMILSCFMIVALSSFMAPNSSMKPSTKYLSALQDTNNVAGYDWSKFVYDWLMRAIRKFNNKSKATGKKCKILGGCIYFIAVYYLDFVNFGVHFVPRGVPRINVWKGDIIKLYSKSDQVDSRSFGKRPIKDLSKTCYSKIGFISQNFCSGQLNSPCFNISEFKEKLETSFGHCLPIEVKDVFYDILNGSSSISCISCNYKADILILRVLQILSDAASNKPDPDCENNNHSLELDAKSKTDQFHFGAPPNNIVPSNEVLNVGGQGNRGCHAR</sequence>
<proteinExistence type="predicted"/>
<reference evidence="2" key="2">
    <citation type="journal article" date="2015" name="Data Brief">
        <title>Shoot transcriptome of the giant reed, Arundo donax.</title>
        <authorList>
            <person name="Barrero R.A."/>
            <person name="Guerrero F.D."/>
            <person name="Moolhuijzen P."/>
            <person name="Goolsby J.A."/>
            <person name="Tidwell J."/>
            <person name="Bellgard S.E."/>
            <person name="Bellgard M.I."/>
        </authorList>
    </citation>
    <scope>NUCLEOTIDE SEQUENCE</scope>
    <source>
        <tissue evidence="2">Shoot tissue taken approximately 20 cm above the soil surface</tissue>
    </source>
</reference>
<keyword evidence="1" id="KW-1133">Transmembrane helix</keyword>
<dbReference type="EMBL" id="GBRH01229427">
    <property type="protein sequence ID" value="JAD68468.1"/>
    <property type="molecule type" value="Transcribed_RNA"/>
</dbReference>
<feature type="transmembrane region" description="Helical" evidence="1">
    <location>
        <begin position="89"/>
        <end position="109"/>
    </location>
</feature>
<reference evidence="2" key="1">
    <citation type="submission" date="2014-09" db="EMBL/GenBank/DDBJ databases">
        <authorList>
            <person name="Magalhaes I.L.F."/>
            <person name="Oliveira U."/>
            <person name="Santos F.R."/>
            <person name="Vidigal T.H.D.A."/>
            <person name="Brescovit A.D."/>
            <person name="Santos A.J."/>
        </authorList>
    </citation>
    <scope>NUCLEOTIDE SEQUENCE</scope>
    <source>
        <tissue evidence="2">Shoot tissue taken approximately 20 cm above the soil surface</tissue>
    </source>
</reference>
<dbReference type="PANTHER" id="PTHR34835:SF60">
    <property type="entry name" value="OS10G0490300 PROTEIN"/>
    <property type="match status" value="1"/>
</dbReference>
<dbReference type="AlphaFoldDB" id="A0A0A9C1Y0"/>
<organism evidence="2">
    <name type="scientific">Arundo donax</name>
    <name type="common">Giant reed</name>
    <name type="synonym">Donax arundinaceus</name>
    <dbReference type="NCBI Taxonomy" id="35708"/>
    <lineage>
        <taxon>Eukaryota</taxon>
        <taxon>Viridiplantae</taxon>
        <taxon>Streptophyta</taxon>
        <taxon>Embryophyta</taxon>
        <taxon>Tracheophyta</taxon>
        <taxon>Spermatophyta</taxon>
        <taxon>Magnoliopsida</taxon>
        <taxon>Liliopsida</taxon>
        <taxon>Poales</taxon>
        <taxon>Poaceae</taxon>
        <taxon>PACMAD clade</taxon>
        <taxon>Arundinoideae</taxon>
        <taxon>Arundineae</taxon>
        <taxon>Arundo</taxon>
    </lineage>
</organism>
<evidence type="ECO:0008006" key="3">
    <source>
        <dbReference type="Google" id="ProtNLM"/>
    </source>
</evidence>
<evidence type="ECO:0000256" key="1">
    <source>
        <dbReference type="SAM" id="Phobius"/>
    </source>
</evidence>
<name>A0A0A9C1Y0_ARUDO</name>
<evidence type="ECO:0000313" key="2">
    <source>
        <dbReference type="EMBL" id="JAD68468.1"/>
    </source>
</evidence>